<proteinExistence type="predicted"/>
<sequence length="45" mass="4738">MADLDCSLTGKTAAAAAAKFHREDSDRDVPILAVDQWGAGGYQSQ</sequence>
<name>A0ABV6ENX7_9BRAD</name>
<organism evidence="1 2">
    <name type="scientific">Rhodopseudomonas telluris</name>
    <dbReference type="NCBI Taxonomy" id="644215"/>
    <lineage>
        <taxon>Bacteria</taxon>
        <taxon>Pseudomonadati</taxon>
        <taxon>Pseudomonadota</taxon>
        <taxon>Alphaproteobacteria</taxon>
        <taxon>Hyphomicrobiales</taxon>
        <taxon>Nitrobacteraceae</taxon>
        <taxon>Rhodopseudomonas</taxon>
    </lineage>
</organism>
<keyword evidence="2" id="KW-1185">Reference proteome</keyword>
<gene>
    <name evidence="1" type="ORF">ACFFJ6_05335</name>
</gene>
<dbReference type="RefSeq" id="WP_378385106.1">
    <property type="nucleotide sequence ID" value="NZ_JBHLWM010000001.1"/>
</dbReference>
<reference evidence="1 2" key="1">
    <citation type="submission" date="2024-09" db="EMBL/GenBank/DDBJ databases">
        <authorList>
            <person name="Sun Q."/>
            <person name="Mori K."/>
        </authorList>
    </citation>
    <scope>NUCLEOTIDE SEQUENCE [LARGE SCALE GENOMIC DNA]</scope>
    <source>
        <strain evidence="1 2">KCTC 23279</strain>
    </source>
</reference>
<comment type="caution">
    <text evidence="1">The sequence shown here is derived from an EMBL/GenBank/DDBJ whole genome shotgun (WGS) entry which is preliminary data.</text>
</comment>
<dbReference type="Proteomes" id="UP001589775">
    <property type="component" value="Unassembled WGS sequence"/>
</dbReference>
<protein>
    <submittedName>
        <fullName evidence="1">Uncharacterized protein</fullName>
    </submittedName>
</protein>
<evidence type="ECO:0000313" key="2">
    <source>
        <dbReference type="Proteomes" id="UP001589775"/>
    </source>
</evidence>
<dbReference type="EMBL" id="JBHLWM010000001">
    <property type="protein sequence ID" value="MFC0239877.1"/>
    <property type="molecule type" value="Genomic_DNA"/>
</dbReference>
<accession>A0ABV6ENX7</accession>
<evidence type="ECO:0000313" key="1">
    <source>
        <dbReference type="EMBL" id="MFC0239877.1"/>
    </source>
</evidence>